<dbReference type="Proteomes" id="UP001153636">
    <property type="component" value="Chromosome 15"/>
</dbReference>
<keyword evidence="2" id="KW-1185">Reference proteome</keyword>
<evidence type="ECO:0000313" key="1">
    <source>
        <dbReference type="EMBL" id="CAH1103787.1"/>
    </source>
</evidence>
<dbReference type="EMBL" id="OV651827">
    <property type="protein sequence ID" value="CAH1103787.1"/>
    <property type="molecule type" value="Genomic_DNA"/>
</dbReference>
<organism evidence="1 2">
    <name type="scientific">Psylliodes chrysocephalus</name>
    <dbReference type="NCBI Taxonomy" id="3402493"/>
    <lineage>
        <taxon>Eukaryota</taxon>
        <taxon>Metazoa</taxon>
        <taxon>Ecdysozoa</taxon>
        <taxon>Arthropoda</taxon>
        <taxon>Hexapoda</taxon>
        <taxon>Insecta</taxon>
        <taxon>Pterygota</taxon>
        <taxon>Neoptera</taxon>
        <taxon>Endopterygota</taxon>
        <taxon>Coleoptera</taxon>
        <taxon>Polyphaga</taxon>
        <taxon>Cucujiformia</taxon>
        <taxon>Chrysomeloidea</taxon>
        <taxon>Chrysomelidae</taxon>
        <taxon>Galerucinae</taxon>
        <taxon>Alticini</taxon>
        <taxon>Psylliodes</taxon>
    </lineage>
</organism>
<dbReference type="AlphaFoldDB" id="A0A9P0CSA2"/>
<name>A0A9P0CSA2_9CUCU</name>
<proteinExistence type="predicted"/>
<reference evidence="1" key="1">
    <citation type="submission" date="2022-01" db="EMBL/GenBank/DDBJ databases">
        <authorList>
            <person name="King R."/>
        </authorList>
    </citation>
    <scope>NUCLEOTIDE SEQUENCE</scope>
</reference>
<accession>A0A9P0CSA2</accession>
<gene>
    <name evidence="1" type="ORF">PSYICH_LOCUS4796</name>
</gene>
<evidence type="ECO:0000313" key="2">
    <source>
        <dbReference type="Proteomes" id="UP001153636"/>
    </source>
</evidence>
<protein>
    <submittedName>
        <fullName evidence="1">Uncharacterized protein</fullName>
    </submittedName>
</protein>
<sequence length="152" mass="17437">MQEVEEGGDEEGFSMFGAEEIAVLSLFDDEVDKQTKRNIVLNVQRESLYDSGKRYIPSKEDMYDYLSGSGSRPDIPEPPRKIEQSLVEQKEKQILLRQKSSDHQFTSMREGPLPETTEGRYKRILTPVRESSYLYHCDKVLASPVAMELRGT</sequence>